<proteinExistence type="predicted"/>
<gene>
    <name evidence="1" type="ORF">CK501_04190</name>
</gene>
<dbReference type="OrthoDB" id="6195342at2"/>
<evidence type="ECO:0000313" key="2">
    <source>
        <dbReference type="Proteomes" id="UP000218896"/>
    </source>
</evidence>
<sequence length="132" mass="15305">MSVRVFTSRLIRQTLPEQDLNDLVQDFKAYKSDSGRPSTFGRNALYDHPNTYPPVRQKEVGHIHLADPSYWPVRALQFNRTSDEHLVYCQGIRDKNCYLLIQLLSPDAHDQARNNNIMAVIAKEAGKFRNQY</sequence>
<accession>A0A2A2FCK6</accession>
<evidence type="ECO:0000313" key="1">
    <source>
        <dbReference type="EMBL" id="PAU82352.1"/>
    </source>
</evidence>
<reference evidence="1 2" key="1">
    <citation type="submission" date="2017-08" db="EMBL/GenBank/DDBJ databases">
        <title>Halovibrio sewagensis sp. nov., isolated from wastewater of high salinity.</title>
        <authorList>
            <person name="Dong X."/>
            <person name="Zhang G."/>
        </authorList>
    </citation>
    <scope>NUCLEOTIDE SEQUENCE [LARGE SCALE GENOMIC DNA]</scope>
    <source>
        <strain evidence="1 2">YL5-2</strain>
    </source>
</reference>
<keyword evidence="2" id="KW-1185">Reference proteome</keyword>
<dbReference type="Proteomes" id="UP000218896">
    <property type="component" value="Unassembled WGS sequence"/>
</dbReference>
<dbReference type="InterPro" id="IPR020353">
    <property type="entry name" value="Toxin_YafO"/>
</dbReference>
<dbReference type="RefSeq" id="WP_095616446.1">
    <property type="nucleotide sequence ID" value="NZ_NSKD01000001.1"/>
</dbReference>
<dbReference type="AlphaFoldDB" id="A0A2A2FCK6"/>
<dbReference type="EMBL" id="NSKD01000001">
    <property type="protein sequence ID" value="PAU82352.1"/>
    <property type="molecule type" value="Genomic_DNA"/>
</dbReference>
<dbReference type="Pfam" id="PF13957">
    <property type="entry name" value="YafO_toxin"/>
    <property type="match status" value="1"/>
</dbReference>
<protein>
    <submittedName>
        <fullName evidence="1">Toxin YafO</fullName>
    </submittedName>
</protein>
<organism evidence="1 2">
    <name type="scientific">Halovibrio salipaludis</name>
    <dbReference type="NCBI Taxonomy" id="2032626"/>
    <lineage>
        <taxon>Bacteria</taxon>
        <taxon>Pseudomonadati</taxon>
        <taxon>Pseudomonadota</taxon>
        <taxon>Gammaproteobacteria</taxon>
        <taxon>Oceanospirillales</taxon>
        <taxon>Halomonadaceae</taxon>
        <taxon>Halovibrio</taxon>
    </lineage>
</organism>
<name>A0A2A2FCK6_9GAMM</name>
<comment type="caution">
    <text evidence="1">The sequence shown here is derived from an EMBL/GenBank/DDBJ whole genome shotgun (WGS) entry which is preliminary data.</text>
</comment>